<dbReference type="Gene3D" id="3.40.50.1390">
    <property type="entry name" value="Resolvase, N-terminal catalytic domain"/>
    <property type="match status" value="1"/>
</dbReference>
<dbReference type="SMART" id="SM00857">
    <property type="entry name" value="Resolvase"/>
    <property type="match status" value="1"/>
</dbReference>
<dbReference type="InterPro" id="IPR036162">
    <property type="entry name" value="Resolvase-like_N_sf"/>
</dbReference>
<protein>
    <submittedName>
        <fullName evidence="5">Recombinase family protein</fullName>
    </submittedName>
</protein>
<keyword evidence="2" id="KW-0175">Coiled coil</keyword>
<feature type="domain" description="Resolvase/invertase-type recombinase catalytic" evidence="4">
    <location>
        <begin position="51"/>
        <end position="203"/>
    </location>
</feature>
<evidence type="ECO:0000256" key="3">
    <source>
        <dbReference type="SAM" id="MobiDB-lite"/>
    </source>
</evidence>
<evidence type="ECO:0000313" key="5">
    <source>
        <dbReference type="EMBL" id="MFH8551810.1"/>
    </source>
</evidence>
<dbReference type="InterPro" id="IPR036388">
    <property type="entry name" value="WH-like_DNA-bd_sf"/>
</dbReference>
<dbReference type="Pfam" id="PF00239">
    <property type="entry name" value="Resolvase"/>
    <property type="match status" value="1"/>
</dbReference>
<evidence type="ECO:0000256" key="1">
    <source>
        <dbReference type="ARBA" id="ARBA00009913"/>
    </source>
</evidence>
<sequence>MPRSYPPEFRRKVLDLVESGRKIAEVAELLGISDQTIYVWRRQHVIDTGQVPGTTNKESSELASARRRIAELEAELAIHRRAADLGWTPSRVLVIDDNLGHSASGLVDRPGFQRLVSEVGLDHVGLVLGVEMSRLARSGREWHQLLELCTLAGALLADRDGVYDPVEHNDRLLLGLKGAISKAELHLIKQRMETRTARPRWTPSHVPHMRPWRSSRRGPPRRTPRRLTLRSEQCHVPGEHLCPQRVPQTYA</sequence>
<keyword evidence="6" id="KW-1185">Reference proteome</keyword>
<dbReference type="SUPFAM" id="SSF46689">
    <property type="entry name" value="Homeodomain-like"/>
    <property type="match status" value="1"/>
</dbReference>
<dbReference type="CDD" id="cd00338">
    <property type="entry name" value="Ser_Recombinase"/>
    <property type="match status" value="1"/>
</dbReference>
<evidence type="ECO:0000313" key="6">
    <source>
        <dbReference type="Proteomes" id="UP001610818"/>
    </source>
</evidence>
<dbReference type="RefSeq" id="WP_397718888.1">
    <property type="nucleotide sequence ID" value="NZ_JBIRGN010000015.1"/>
</dbReference>
<evidence type="ECO:0000256" key="2">
    <source>
        <dbReference type="SAM" id="Coils"/>
    </source>
</evidence>
<dbReference type="InterPro" id="IPR050639">
    <property type="entry name" value="SSR_resolvase"/>
</dbReference>
<dbReference type="Proteomes" id="UP001610818">
    <property type="component" value="Unassembled WGS sequence"/>
</dbReference>
<evidence type="ECO:0000259" key="4">
    <source>
        <dbReference type="PROSITE" id="PS51736"/>
    </source>
</evidence>
<feature type="coiled-coil region" evidence="2">
    <location>
        <begin position="55"/>
        <end position="82"/>
    </location>
</feature>
<dbReference type="InterPro" id="IPR009057">
    <property type="entry name" value="Homeodomain-like_sf"/>
</dbReference>
<dbReference type="InterPro" id="IPR002514">
    <property type="entry name" value="Transposase_8"/>
</dbReference>
<gene>
    <name evidence="5" type="ORF">ACH4F9_43225</name>
</gene>
<proteinExistence type="inferred from homology"/>
<name>A0ABW7R5C3_9ACTN</name>
<feature type="region of interest" description="Disordered" evidence="3">
    <location>
        <begin position="194"/>
        <end position="229"/>
    </location>
</feature>
<accession>A0ABW7R5C3</accession>
<dbReference type="SUPFAM" id="SSF53041">
    <property type="entry name" value="Resolvase-like"/>
    <property type="match status" value="1"/>
</dbReference>
<dbReference type="EMBL" id="JBIRGQ010000015">
    <property type="protein sequence ID" value="MFH8551810.1"/>
    <property type="molecule type" value="Genomic_DNA"/>
</dbReference>
<dbReference type="PANTHER" id="PTHR30461">
    <property type="entry name" value="DNA-INVERTASE FROM LAMBDOID PROPHAGE"/>
    <property type="match status" value="1"/>
</dbReference>
<dbReference type="PANTHER" id="PTHR30461:SF23">
    <property type="entry name" value="DNA RECOMBINASE-RELATED"/>
    <property type="match status" value="1"/>
</dbReference>
<dbReference type="Gene3D" id="1.10.10.10">
    <property type="entry name" value="Winged helix-like DNA-binding domain superfamily/Winged helix DNA-binding domain"/>
    <property type="match status" value="1"/>
</dbReference>
<reference evidence="5 6" key="1">
    <citation type="submission" date="2024-10" db="EMBL/GenBank/DDBJ databases">
        <title>The Natural Products Discovery Center: Release of the First 8490 Sequenced Strains for Exploring Actinobacteria Biosynthetic Diversity.</title>
        <authorList>
            <person name="Kalkreuter E."/>
            <person name="Kautsar S.A."/>
            <person name="Yang D."/>
            <person name="Bader C.D."/>
            <person name="Teijaro C.N."/>
            <person name="Fluegel L."/>
            <person name="Davis C.M."/>
            <person name="Simpson J.R."/>
            <person name="Lauterbach L."/>
            <person name="Steele A.D."/>
            <person name="Gui C."/>
            <person name="Meng S."/>
            <person name="Li G."/>
            <person name="Viehrig K."/>
            <person name="Ye F."/>
            <person name="Su P."/>
            <person name="Kiefer A.F."/>
            <person name="Nichols A."/>
            <person name="Cepeda A.J."/>
            <person name="Yan W."/>
            <person name="Fan B."/>
            <person name="Jiang Y."/>
            <person name="Adhikari A."/>
            <person name="Zheng C.-J."/>
            <person name="Schuster L."/>
            <person name="Cowan T.M."/>
            <person name="Smanski M.J."/>
            <person name="Chevrette M.G."/>
            <person name="De Carvalho L.P.S."/>
            <person name="Shen B."/>
        </authorList>
    </citation>
    <scope>NUCLEOTIDE SEQUENCE [LARGE SCALE GENOMIC DNA]</scope>
    <source>
        <strain evidence="5 6">NPDC017990</strain>
    </source>
</reference>
<dbReference type="InterPro" id="IPR006119">
    <property type="entry name" value="Resolv_N"/>
</dbReference>
<dbReference type="PROSITE" id="PS51736">
    <property type="entry name" value="RECOMBINASES_3"/>
    <property type="match status" value="1"/>
</dbReference>
<dbReference type="Pfam" id="PF01527">
    <property type="entry name" value="HTH_Tnp_1"/>
    <property type="match status" value="1"/>
</dbReference>
<organism evidence="5 6">
    <name type="scientific">Streptomyces longisporoflavus</name>
    <dbReference type="NCBI Taxonomy" id="28044"/>
    <lineage>
        <taxon>Bacteria</taxon>
        <taxon>Bacillati</taxon>
        <taxon>Actinomycetota</taxon>
        <taxon>Actinomycetes</taxon>
        <taxon>Kitasatosporales</taxon>
        <taxon>Streptomycetaceae</taxon>
        <taxon>Streptomyces</taxon>
    </lineage>
</organism>
<feature type="compositionally biased region" description="Basic residues" evidence="3">
    <location>
        <begin position="207"/>
        <end position="228"/>
    </location>
</feature>
<comment type="similarity">
    <text evidence="1">Belongs to the site-specific recombinase resolvase family.</text>
</comment>
<comment type="caution">
    <text evidence="5">The sequence shown here is derived from an EMBL/GenBank/DDBJ whole genome shotgun (WGS) entry which is preliminary data.</text>
</comment>